<evidence type="ECO:0000256" key="1">
    <source>
        <dbReference type="SAM" id="MobiDB-lite"/>
    </source>
</evidence>
<dbReference type="AlphaFoldDB" id="A0A2P2QBU1"/>
<name>A0A2P2QBU1_RHIMU</name>
<feature type="region of interest" description="Disordered" evidence="1">
    <location>
        <begin position="1"/>
        <end position="44"/>
    </location>
</feature>
<organism evidence="2">
    <name type="scientific">Rhizophora mucronata</name>
    <name type="common">Asiatic mangrove</name>
    <dbReference type="NCBI Taxonomy" id="61149"/>
    <lineage>
        <taxon>Eukaryota</taxon>
        <taxon>Viridiplantae</taxon>
        <taxon>Streptophyta</taxon>
        <taxon>Embryophyta</taxon>
        <taxon>Tracheophyta</taxon>
        <taxon>Spermatophyta</taxon>
        <taxon>Magnoliopsida</taxon>
        <taxon>eudicotyledons</taxon>
        <taxon>Gunneridae</taxon>
        <taxon>Pentapetalae</taxon>
        <taxon>rosids</taxon>
        <taxon>fabids</taxon>
        <taxon>Malpighiales</taxon>
        <taxon>Rhizophoraceae</taxon>
        <taxon>Rhizophora</taxon>
    </lineage>
</organism>
<accession>A0A2P2QBU1</accession>
<dbReference type="EMBL" id="GGEC01083977">
    <property type="protein sequence ID" value="MBX64461.1"/>
    <property type="molecule type" value="Transcribed_RNA"/>
</dbReference>
<sequence length="44" mass="4901">MDSFQKSPLATALPISQIWPPDSDQKGSASPLPELFRYRSPPSR</sequence>
<reference evidence="2" key="1">
    <citation type="submission" date="2018-02" db="EMBL/GenBank/DDBJ databases">
        <title>Rhizophora mucronata_Transcriptome.</title>
        <authorList>
            <person name="Meera S.P."/>
            <person name="Sreeshan A."/>
            <person name="Augustine A."/>
        </authorList>
    </citation>
    <scope>NUCLEOTIDE SEQUENCE</scope>
    <source>
        <tissue evidence="2">Leaf</tissue>
    </source>
</reference>
<proteinExistence type="predicted"/>
<evidence type="ECO:0000313" key="2">
    <source>
        <dbReference type="EMBL" id="MBX64461.1"/>
    </source>
</evidence>
<protein>
    <submittedName>
        <fullName evidence="2">Uncharacterized protein</fullName>
    </submittedName>
</protein>